<evidence type="ECO:0000256" key="1">
    <source>
        <dbReference type="ARBA" id="ARBA00008455"/>
    </source>
</evidence>
<comment type="similarity">
    <text evidence="1">Belongs to the peptidase C1 family.</text>
</comment>
<dbReference type="Proteomes" id="UP000241890">
    <property type="component" value="Unassembled WGS sequence"/>
</dbReference>
<evidence type="ECO:0000256" key="2">
    <source>
        <dbReference type="ARBA" id="ARBA00023145"/>
    </source>
</evidence>
<dbReference type="GO" id="GO:0006508">
    <property type="term" value="P:proteolysis"/>
    <property type="evidence" value="ECO:0007669"/>
    <property type="project" value="InterPro"/>
</dbReference>
<dbReference type="OrthoDB" id="10253408at2759"/>
<dbReference type="Gene3D" id="3.90.70.10">
    <property type="entry name" value="Cysteine proteinases"/>
    <property type="match status" value="1"/>
</dbReference>
<organism evidence="4 5">
    <name type="scientific">Hondaea fermentalgiana</name>
    <dbReference type="NCBI Taxonomy" id="2315210"/>
    <lineage>
        <taxon>Eukaryota</taxon>
        <taxon>Sar</taxon>
        <taxon>Stramenopiles</taxon>
        <taxon>Bigyra</taxon>
        <taxon>Labyrinthulomycetes</taxon>
        <taxon>Thraustochytrida</taxon>
        <taxon>Thraustochytriidae</taxon>
        <taxon>Hondaea</taxon>
    </lineage>
</organism>
<keyword evidence="5" id="KW-1185">Reference proteome</keyword>
<dbReference type="InterPro" id="IPR025660">
    <property type="entry name" value="Pept_his_AS"/>
</dbReference>
<dbReference type="GO" id="GO:0008234">
    <property type="term" value="F:cysteine-type peptidase activity"/>
    <property type="evidence" value="ECO:0007669"/>
    <property type="project" value="InterPro"/>
</dbReference>
<dbReference type="InterPro" id="IPR013128">
    <property type="entry name" value="Peptidase_C1A"/>
</dbReference>
<dbReference type="Pfam" id="PF00112">
    <property type="entry name" value="Peptidase_C1"/>
    <property type="match status" value="1"/>
</dbReference>
<dbReference type="AlphaFoldDB" id="A0A2R5GM12"/>
<keyword evidence="2" id="KW-0865">Zymogen</keyword>
<dbReference type="SMART" id="SM00645">
    <property type="entry name" value="Pept_C1"/>
    <property type="match status" value="1"/>
</dbReference>
<protein>
    <submittedName>
        <fullName evidence="4">Cathepsin B-like cysteine proteinase</fullName>
    </submittedName>
</protein>
<gene>
    <name evidence="4" type="ORF">FCC1311_078902</name>
</gene>
<evidence type="ECO:0000259" key="3">
    <source>
        <dbReference type="SMART" id="SM00645"/>
    </source>
</evidence>
<dbReference type="PROSITE" id="PS00639">
    <property type="entry name" value="THIOL_PROTEASE_HIS"/>
    <property type="match status" value="1"/>
</dbReference>
<comment type="caution">
    <text evidence="4">The sequence shown here is derived from an EMBL/GenBank/DDBJ whole genome shotgun (WGS) entry which is preliminary data.</text>
</comment>
<name>A0A2R5GM12_9STRA</name>
<accession>A0A2R5GM12</accession>
<dbReference type="EMBL" id="BEYU01000103">
    <property type="protein sequence ID" value="GBG31665.1"/>
    <property type="molecule type" value="Genomic_DNA"/>
</dbReference>
<dbReference type="PANTHER" id="PTHR12411">
    <property type="entry name" value="CYSTEINE PROTEASE FAMILY C1-RELATED"/>
    <property type="match status" value="1"/>
</dbReference>
<evidence type="ECO:0000313" key="5">
    <source>
        <dbReference type="Proteomes" id="UP000241890"/>
    </source>
</evidence>
<dbReference type="InterPro" id="IPR000668">
    <property type="entry name" value="Peptidase_C1A_C"/>
</dbReference>
<proteinExistence type="inferred from homology"/>
<dbReference type="InterPro" id="IPR038765">
    <property type="entry name" value="Papain-like_cys_pep_sf"/>
</dbReference>
<feature type="domain" description="Peptidase C1A papain C-terminal" evidence="3">
    <location>
        <begin position="367"/>
        <end position="618"/>
    </location>
</feature>
<dbReference type="PROSITE" id="PS00139">
    <property type="entry name" value="THIOL_PROTEASE_CYS"/>
    <property type="match status" value="1"/>
</dbReference>
<evidence type="ECO:0000313" key="4">
    <source>
        <dbReference type="EMBL" id="GBG31665.1"/>
    </source>
</evidence>
<dbReference type="SUPFAM" id="SSF54001">
    <property type="entry name" value="Cysteine proteinases"/>
    <property type="match status" value="1"/>
</dbReference>
<dbReference type="InterPro" id="IPR000169">
    <property type="entry name" value="Pept_cys_AS"/>
</dbReference>
<dbReference type="InParanoid" id="A0A2R5GM12"/>
<sequence length="644" mass="70743">MKMTKPLAKDLHSGAEVCGHTRPDDFTLSMRNNDHFDAWWYDRLPQRDRAAVIVESYTLCVPHANGTDAQLCEGTSVTCTPGQVGQSAEGCQAIDFTMLYDEGFVVSAKVDEVDVKFVGFFRYRPRVPLGSEDEYPPLGSLSEYESLCGETITGVYSARGDEVHQGGKFYNGCFVAKKNSQVPVHSSEMRKELLKTVSEEPVVSPEASLLQLQEDDSGAMRARDRVRARSAARAHESFLSFLDSTVMISEAFVQHINEMDAGWMANSTSASSFTKSSHRNALQRMGITSPSMLQSYQGDFDVMRTGTFSDSRAHNKGATIHSQGLSAQAGDALEAEVIEHSLEYEVAETRSEVSADVAAVDCAIKHLPRRFDWSDEHTTRCPGVVAPTVDQGSCGSCYAVSAAGAATARLRIAKHPSEECRFGLNGSDSILNTMLSAQSVLDCSFVNQGCEGGYPMLAGFHGFAVGWTNTSCDPYLGESKTCNLNSTCQRYFAHDFTYVGGLYGYKTDMTSMMVDLIMHGPVGIAIDAPTELQVYQEGVFRPLLDARHDTLEGPHSYWQKTNHAVLIVGYDVLPSKGKDVPVWRIQNSWGEDWGDHGFFYLPRGEDLISSETMPVSIRFADGPSSKVGEETLRSYYQCMEGLSD</sequence>
<reference evidence="4 5" key="1">
    <citation type="submission" date="2017-12" db="EMBL/GenBank/DDBJ databases">
        <title>Sequencing, de novo assembly and annotation of complete genome of a new Thraustochytrid species, strain FCC1311.</title>
        <authorList>
            <person name="Sedici K."/>
            <person name="Godart F."/>
            <person name="Aiese Cigliano R."/>
            <person name="Sanseverino W."/>
            <person name="Barakat M."/>
            <person name="Ortet P."/>
            <person name="Marechal E."/>
            <person name="Cagnac O."/>
            <person name="Amato A."/>
        </authorList>
    </citation>
    <scope>NUCLEOTIDE SEQUENCE [LARGE SCALE GENOMIC DNA]</scope>
</reference>